<evidence type="ECO:0000313" key="4">
    <source>
        <dbReference type="Proteomes" id="UP000005824"/>
    </source>
</evidence>
<keyword evidence="1" id="KW-0862">Zinc</keyword>
<feature type="domain" description="SWIM-type" evidence="2">
    <location>
        <begin position="499"/>
        <end position="540"/>
    </location>
</feature>
<dbReference type="AlphaFoldDB" id="B4D494"/>
<reference evidence="3 4" key="1">
    <citation type="journal article" date="2011" name="J. Bacteriol.">
        <title>Genome sequence of Chthoniobacter flavus Ellin428, an aerobic heterotrophic soil bacterium.</title>
        <authorList>
            <person name="Kant R."/>
            <person name="van Passel M.W."/>
            <person name="Palva A."/>
            <person name="Lucas S."/>
            <person name="Lapidus A."/>
            <person name="Glavina Del Rio T."/>
            <person name="Dalin E."/>
            <person name="Tice H."/>
            <person name="Bruce D."/>
            <person name="Goodwin L."/>
            <person name="Pitluck S."/>
            <person name="Larimer F.W."/>
            <person name="Land M.L."/>
            <person name="Hauser L."/>
            <person name="Sangwan P."/>
            <person name="de Vos W.M."/>
            <person name="Janssen P.H."/>
            <person name="Smidt H."/>
        </authorList>
    </citation>
    <scope>NUCLEOTIDE SEQUENCE [LARGE SCALE GENOMIC DNA]</scope>
    <source>
        <strain evidence="3 4">Ellin428</strain>
    </source>
</reference>
<evidence type="ECO:0000256" key="1">
    <source>
        <dbReference type="PROSITE-ProRule" id="PRU00325"/>
    </source>
</evidence>
<proteinExistence type="predicted"/>
<evidence type="ECO:0000259" key="2">
    <source>
        <dbReference type="PROSITE" id="PS50966"/>
    </source>
</evidence>
<name>B4D494_9BACT</name>
<accession>B4D494</accession>
<dbReference type="RefSeq" id="WP_006981057.1">
    <property type="nucleotide sequence ID" value="NZ_ABVL01000011.1"/>
</dbReference>
<keyword evidence="1" id="KW-0863">Zinc-finger</keyword>
<sequence>MNLSFAYLGRSALTDGSLSFSPNLSREPVAFDAALRHTLRFREAISALHDVVISDHRYKKRDKSAYEAWKASEAARVRNVRSEALKQAKADVYAKSRVPLPPDFERQHHRLLNQYWDARRKYADHLRQTDMELWRLLMPCDPVVTVANDVVFFECFSADESSYGCLTVNRDDGFGPSEQLQLGTTNVDYSWDLYHEFQALRSYRETRFRVDPQGFDVATHGRMEYREEKIDLPDGWLRGFMQLQSAMTLPMRRVTLTREALYSVMVWLKRHRARTSPRALRFERHGGGLTLVLEPWETRIPVYGATAEADWAEPVRIWGRQRLLALARLLPMIESVDVYLLGTGFPSFWVARMGEMRLTLGLSGWTANDWTHGSALDMLAPPAPASAVQIETVAQHMRTVRAQSFNDIVRAVNHPPSFVASALKHLAHTGQLIADLDAGLYRWRQIMPRVLGEAELGPENPEFAAMHDLLVRKRAIVESTVAAPSGGFIFTGKVESKPVEVLVDTDGRIKRGRCLCGHHQRAGIRMGPCRHLLALRWLALNQTPSTGGNDEWFARLRAQAGEKGGA</sequence>
<dbReference type="Proteomes" id="UP000005824">
    <property type="component" value="Unassembled WGS sequence"/>
</dbReference>
<dbReference type="InterPro" id="IPR007527">
    <property type="entry name" value="Znf_SWIM"/>
</dbReference>
<organism evidence="3 4">
    <name type="scientific">Chthoniobacter flavus Ellin428</name>
    <dbReference type="NCBI Taxonomy" id="497964"/>
    <lineage>
        <taxon>Bacteria</taxon>
        <taxon>Pseudomonadati</taxon>
        <taxon>Verrucomicrobiota</taxon>
        <taxon>Spartobacteria</taxon>
        <taxon>Chthoniobacterales</taxon>
        <taxon>Chthoniobacteraceae</taxon>
        <taxon>Chthoniobacter</taxon>
    </lineage>
</organism>
<dbReference type="EMBL" id="ABVL01000011">
    <property type="protein sequence ID" value="EDY18695.1"/>
    <property type="molecule type" value="Genomic_DNA"/>
</dbReference>
<gene>
    <name evidence="3" type="ORF">CfE428DRAFT_3732</name>
</gene>
<dbReference type="InParanoid" id="B4D494"/>
<evidence type="ECO:0000313" key="3">
    <source>
        <dbReference type="EMBL" id="EDY18695.1"/>
    </source>
</evidence>
<dbReference type="eggNOG" id="COG2345">
    <property type="taxonomic scope" value="Bacteria"/>
</dbReference>
<keyword evidence="4" id="KW-1185">Reference proteome</keyword>
<keyword evidence="1" id="KW-0479">Metal-binding</keyword>
<dbReference type="STRING" id="497964.CfE428DRAFT_3732"/>
<dbReference type="GO" id="GO:0008270">
    <property type="term" value="F:zinc ion binding"/>
    <property type="evidence" value="ECO:0007669"/>
    <property type="project" value="UniProtKB-KW"/>
</dbReference>
<protein>
    <submittedName>
        <fullName evidence="3">Zinc finger SWIM domain protein</fullName>
    </submittedName>
</protein>
<dbReference type="PROSITE" id="PS50966">
    <property type="entry name" value="ZF_SWIM"/>
    <property type="match status" value="1"/>
</dbReference>
<comment type="caution">
    <text evidence="3">The sequence shown here is derived from an EMBL/GenBank/DDBJ whole genome shotgun (WGS) entry which is preliminary data.</text>
</comment>